<name>A0A4Q9Q6A2_9APHY</name>
<reference evidence="1 2" key="1">
    <citation type="submission" date="2019-01" db="EMBL/GenBank/DDBJ databases">
        <title>Draft genome sequences of three monokaryotic isolates of the white-rot basidiomycete fungus Dichomitus squalens.</title>
        <authorList>
            <consortium name="DOE Joint Genome Institute"/>
            <person name="Lopez S.C."/>
            <person name="Andreopoulos B."/>
            <person name="Pangilinan J."/>
            <person name="Lipzen A."/>
            <person name="Riley R."/>
            <person name="Ahrendt S."/>
            <person name="Ng V."/>
            <person name="Barry K."/>
            <person name="Daum C."/>
            <person name="Grigoriev I.V."/>
            <person name="Hilden K.S."/>
            <person name="Makela M.R."/>
            <person name="de Vries R.P."/>
        </authorList>
    </citation>
    <scope>NUCLEOTIDE SEQUENCE [LARGE SCALE GENOMIC DNA]</scope>
    <source>
        <strain evidence="1 2">CBS 464.89</strain>
    </source>
</reference>
<sequence length="104" mass="10841">MALGSHIPLGAIGSSSVLPVVVPANCCPEHDGNEINACAVRECLSSCQIAMSHIAVFKLHPPVRHSCEASDGVACHLDVSVSPFVAVAGNAQRSYVRFLLECTA</sequence>
<dbReference type="AlphaFoldDB" id="A0A4Q9Q6A2"/>
<gene>
    <name evidence="1" type="ORF">BD310DRAFT_662781</name>
</gene>
<accession>A0A4Q9Q6A2</accession>
<keyword evidence="2" id="KW-1185">Reference proteome</keyword>
<evidence type="ECO:0000313" key="2">
    <source>
        <dbReference type="Proteomes" id="UP000292082"/>
    </source>
</evidence>
<dbReference type="Proteomes" id="UP000292082">
    <property type="component" value="Unassembled WGS sequence"/>
</dbReference>
<organism evidence="1 2">
    <name type="scientific">Dichomitus squalens</name>
    <dbReference type="NCBI Taxonomy" id="114155"/>
    <lineage>
        <taxon>Eukaryota</taxon>
        <taxon>Fungi</taxon>
        <taxon>Dikarya</taxon>
        <taxon>Basidiomycota</taxon>
        <taxon>Agaricomycotina</taxon>
        <taxon>Agaricomycetes</taxon>
        <taxon>Polyporales</taxon>
        <taxon>Polyporaceae</taxon>
        <taxon>Dichomitus</taxon>
    </lineage>
</organism>
<proteinExistence type="predicted"/>
<evidence type="ECO:0000313" key="1">
    <source>
        <dbReference type="EMBL" id="TBU62987.1"/>
    </source>
</evidence>
<protein>
    <submittedName>
        <fullName evidence="1">Uncharacterized protein</fullName>
    </submittedName>
</protein>
<dbReference type="EMBL" id="ML145091">
    <property type="protein sequence ID" value="TBU62987.1"/>
    <property type="molecule type" value="Genomic_DNA"/>
</dbReference>